<evidence type="ECO:0000313" key="5">
    <source>
        <dbReference type="EMBL" id="RSL34203.1"/>
    </source>
</evidence>
<organism evidence="5 6">
    <name type="scientific">Salibacterium salarium</name>
    <dbReference type="NCBI Taxonomy" id="284579"/>
    <lineage>
        <taxon>Bacteria</taxon>
        <taxon>Bacillati</taxon>
        <taxon>Bacillota</taxon>
        <taxon>Bacilli</taxon>
        <taxon>Bacillales</taxon>
        <taxon>Bacillaceae</taxon>
    </lineage>
</organism>
<dbReference type="HAMAP" id="MF_00667">
    <property type="entry name" value="SspH"/>
    <property type="match status" value="1"/>
</dbReference>
<dbReference type="Pfam" id="PF08141">
    <property type="entry name" value="SspH"/>
    <property type="match status" value="1"/>
</dbReference>
<dbReference type="NCBIfam" id="TIGR02861">
    <property type="entry name" value="SASP_H"/>
    <property type="match status" value="1"/>
</dbReference>
<comment type="similarity">
    <text evidence="2 4">Belongs to the SspH family.</text>
</comment>
<gene>
    <name evidence="4" type="primary">sspH</name>
    <name evidence="5" type="ORF">D7Z54_06470</name>
</gene>
<evidence type="ECO:0000313" key="6">
    <source>
        <dbReference type="Proteomes" id="UP000275076"/>
    </source>
</evidence>
<protein>
    <recommendedName>
        <fullName evidence="4">Small, acid-soluble spore protein H</fullName>
        <shortName evidence="4">SASP H</shortName>
    </recommendedName>
</protein>
<dbReference type="RefSeq" id="WP_125555028.1">
    <property type="nucleotide sequence ID" value="NZ_JAUSUM010000001.1"/>
</dbReference>
<accession>A0A3R9P761</accession>
<keyword evidence="6" id="KW-1185">Reference proteome</keyword>
<dbReference type="InterPro" id="IPR012610">
    <property type="entry name" value="SASP_SspH"/>
</dbReference>
<dbReference type="GO" id="GO:0030436">
    <property type="term" value="P:asexual sporulation"/>
    <property type="evidence" value="ECO:0007669"/>
    <property type="project" value="UniProtKB-UniRule"/>
</dbReference>
<proteinExistence type="evidence at transcript level"/>
<reference evidence="5 6" key="1">
    <citation type="submission" date="2018-10" db="EMBL/GenBank/DDBJ databases">
        <title>Draft genome sequence of Bacillus salarius IM0101, isolated from a hypersaline soil in Inner Mongolia, China.</title>
        <authorList>
            <person name="Yamprayoonswat W."/>
            <person name="Boonvisut S."/>
            <person name="Jumpathong W."/>
            <person name="Sittihan S."/>
            <person name="Ruangsuj P."/>
            <person name="Wanthongcharoen S."/>
            <person name="Thongpramul N."/>
            <person name="Pimmason S."/>
            <person name="Yu B."/>
            <person name="Yasawong M."/>
        </authorList>
    </citation>
    <scope>NUCLEOTIDE SEQUENCE [LARGE SCALE GENOMIC DNA]</scope>
    <source>
        <strain evidence="5 6">IM0101</strain>
    </source>
</reference>
<comment type="subcellular location">
    <subcellularLocation>
        <location evidence="1 4">Spore core</location>
    </subcellularLocation>
</comment>
<dbReference type="GO" id="GO:0042601">
    <property type="term" value="C:endospore-forming forespore"/>
    <property type="evidence" value="ECO:0007669"/>
    <property type="project" value="InterPro"/>
</dbReference>
<dbReference type="EMBL" id="RBVX01000004">
    <property type="protein sequence ID" value="RSL34203.1"/>
    <property type="molecule type" value="Genomic_DNA"/>
</dbReference>
<evidence type="ECO:0000256" key="1">
    <source>
        <dbReference type="ARBA" id="ARBA00004288"/>
    </source>
</evidence>
<comment type="caution">
    <text evidence="5">The sequence shown here is derived from an EMBL/GenBank/DDBJ whole genome shotgun (WGS) entry which is preliminary data.</text>
</comment>
<dbReference type="AlphaFoldDB" id="A0A3R9P761"/>
<keyword evidence="3 4" id="KW-0749">Sporulation</keyword>
<evidence type="ECO:0000256" key="3">
    <source>
        <dbReference type="ARBA" id="ARBA00022969"/>
    </source>
</evidence>
<dbReference type="GO" id="GO:0030435">
    <property type="term" value="P:sporulation resulting in formation of a cellular spore"/>
    <property type="evidence" value="ECO:0007669"/>
    <property type="project" value="UniProtKB-KW"/>
</dbReference>
<evidence type="ECO:0000256" key="4">
    <source>
        <dbReference type="HAMAP-Rule" id="MF_00667"/>
    </source>
</evidence>
<name>A0A3R9P761_9BACI</name>
<comment type="induction">
    <text evidence="4">Expressed only in the forespore compartment of sporulating cells.</text>
</comment>
<sequence>MDTKRAKDILASEHLINVTYQGDPIYIQDVDEQNNAAKVYELENPQQKHHVSVHELQEK</sequence>
<evidence type="ECO:0000256" key="2">
    <source>
        <dbReference type="ARBA" id="ARBA00006573"/>
    </source>
</evidence>
<dbReference type="OrthoDB" id="2721675at2"/>
<dbReference type="Proteomes" id="UP000275076">
    <property type="component" value="Unassembled WGS sequence"/>
</dbReference>